<evidence type="ECO:0000259" key="5">
    <source>
        <dbReference type="Pfam" id="PF06165"/>
    </source>
</evidence>
<evidence type="ECO:0000259" key="6">
    <source>
        <dbReference type="Pfam" id="PF17167"/>
    </source>
</evidence>
<feature type="domain" description="Glycosyl hydrolase 94 supersandwich" evidence="5">
    <location>
        <begin position="11"/>
        <end position="293"/>
    </location>
</feature>
<dbReference type="InterPro" id="IPR037828">
    <property type="entry name" value="GH94N_ChBP"/>
</dbReference>
<dbReference type="HOGENOM" id="CLU_019054_0_0_0"/>
<evidence type="ECO:0000256" key="1">
    <source>
        <dbReference type="ARBA" id="ARBA00022676"/>
    </source>
</evidence>
<feature type="domain" description="Glycosyl hydrolase 94 catalytic" evidence="6">
    <location>
        <begin position="309"/>
        <end position="720"/>
    </location>
</feature>
<evidence type="ECO:0000256" key="2">
    <source>
        <dbReference type="ARBA" id="ARBA00022679"/>
    </source>
</evidence>
<keyword evidence="8" id="KW-1185">Reference proteome</keyword>
<evidence type="ECO:0000259" key="4">
    <source>
        <dbReference type="Pfam" id="PF03633"/>
    </source>
</evidence>
<reference evidence="7 8" key="1">
    <citation type="journal article" date="2011" name="J. Bacteriol.">
        <title>Genome sequence of the verrucomicrobium Opitutus terrae PB90-1, an abundant inhabitant of rice paddy soil ecosystems.</title>
        <authorList>
            <person name="van Passel M.W."/>
            <person name="Kant R."/>
            <person name="Palva A."/>
            <person name="Copeland A."/>
            <person name="Lucas S."/>
            <person name="Lapidus A."/>
            <person name="Glavina del Rio T."/>
            <person name="Pitluck S."/>
            <person name="Goltsman E."/>
            <person name="Clum A."/>
            <person name="Sun H."/>
            <person name="Schmutz J."/>
            <person name="Larimer F.W."/>
            <person name="Land M.L."/>
            <person name="Hauser L."/>
            <person name="Kyrpides N."/>
            <person name="Mikhailova N."/>
            <person name="Richardson P.P."/>
            <person name="Janssen P.H."/>
            <person name="de Vos W.M."/>
            <person name="Smidt H."/>
        </authorList>
    </citation>
    <scope>NUCLEOTIDE SEQUENCE [LARGE SCALE GENOMIC DNA]</scope>
    <source>
        <strain evidence="8">DSM 11246 / JCM 15787 / PB90-1</strain>
    </source>
</reference>
<dbReference type="InterPro" id="IPR010383">
    <property type="entry name" value="Glyco_hydrolase_94_b-supersand"/>
</dbReference>
<dbReference type="InterPro" id="IPR052047">
    <property type="entry name" value="GH94_Enzymes"/>
</dbReference>
<dbReference type="Gene3D" id="1.50.10.10">
    <property type="match status" value="1"/>
</dbReference>
<name>B1ZQI5_OPITP</name>
<dbReference type="Pfam" id="PF17167">
    <property type="entry name" value="Glyco_hydro_94"/>
    <property type="match status" value="1"/>
</dbReference>
<dbReference type="RefSeq" id="WP_012375131.1">
    <property type="nucleotide sequence ID" value="NC_010571.1"/>
</dbReference>
<dbReference type="SUPFAM" id="SSF74650">
    <property type="entry name" value="Galactose mutarotase-like"/>
    <property type="match status" value="1"/>
</dbReference>
<dbReference type="SMART" id="SM01068">
    <property type="entry name" value="CBM_X"/>
    <property type="match status" value="1"/>
</dbReference>
<dbReference type="InterPro" id="IPR008928">
    <property type="entry name" value="6-hairpin_glycosidase_sf"/>
</dbReference>
<keyword evidence="1" id="KW-0328">Glycosyltransferase</keyword>
<dbReference type="Pfam" id="PF03633">
    <property type="entry name" value="Glyco_hydro_65C"/>
    <property type="match status" value="1"/>
</dbReference>
<dbReference type="InterPro" id="IPR033432">
    <property type="entry name" value="GH94_catalytic"/>
</dbReference>
<dbReference type="Gene3D" id="2.70.98.40">
    <property type="entry name" value="Glycoside hydrolase, family 65, N-terminal domain"/>
    <property type="match status" value="1"/>
</dbReference>
<dbReference type="InterPro" id="IPR005194">
    <property type="entry name" value="Glyco_hydro_65_C"/>
</dbReference>
<dbReference type="eggNOG" id="COG3459">
    <property type="taxonomic scope" value="Bacteria"/>
</dbReference>
<evidence type="ECO:0000313" key="8">
    <source>
        <dbReference type="Proteomes" id="UP000007013"/>
    </source>
</evidence>
<dbReference type="InterPro" id="IPR012341">
    <property type="entry name" value="6hp_glycosidase-like_sf"/>
</dbReference>
<dbReference type="GO" id="GO:0005975">
    <property type="term" value="P:carbohydrate metabolic process"/>
    <property type="evidence" value="ECO:0007669"/>
    <property type="project" value="InterPro"/>
</dbReference>
<dbReference type="GO" id="GO:0016757">
    <property type="term" value="F:glycosyltransferase activity"/>
    <property type="evidence" value="ECO:0007669"/>
    <property type="project" value="UniProtKB-KW"/>
</dbReference>
<evidence type="ECO:0000256" key="3">
    <source>
        <dbReference type="SAM" id="MobiDB-lite"/>
    </source>
</evidence>
<dbReference type="InterPro" id="IPR011013">
    <property type="entry name" value="Gal_mutarotase_sf_dom"/>
</dbReference>
<proteinExistence type="predicted"/>
<dbReference type="GO" id="GO:0030246">
    <property type="term" value="F:carbohydrate binding"/>
    <property type="evidence" value="ECO:0007669"/>
    <property type="project" value="InterPro"/>
</dbReference>
<feature type="region of interest" description="Disordered" evidence="3">
    <location>
        <begin position="392"/>
        <end position="415"/>
    </location>
</feature>
<dbReference type="Gene3D" id="2.60.420.10">
    <property type="entry name" value="Maltose phosphorylase, domain 3"/>
    <property type="match status" value="1"/>
</dbReference>
<dbReference type="CAZy" id="GH94">
    <property type="family name" value="Glycoside Hydrolase Family 94"/>
</dbReference>
<dbReference type="EMBL" id="CP001032">
    <property type="protein sequence ID" value="ACB75594.1"/>
    <property type="molecule type" value="Genomic_DNA"/>
</dbReference>
<dbReference type="OrthoDB" id="9769991at2"/>
<accession>B1ZQI5</accession>
<keyword evidence="2 7" id="KW-0808">Transferase</keyword>
<dbReference type="InterPro" id="IPR037018">
    <property type="entry name" value="GH65_N"/>
</dbReference>
<feature type="domain" description="Glycoside hydrolase family 65 C-terminal" evidence="4">
    <location>
        <begin position="726"/>
        <end position="758"/>
    </location>
</feature>
<dbReference type="SUPFAM" id="SSF48208">
    <property type="entry name" value="Six-hairpin glycosidases"/>
    <property type="match status" value="1"/>
</dbReference>
<sequence length="797" mass="89222">MNYGTFDDAAREYVITRPDTPRAWSNYLGSRRYGAIITNHAGGYSFTRSPAEGRFLRHRYNAVPMDLPGRQFYLRDRDSGDFWSAAWQPVGKPLDEFKSTTRFGPGYAVIESAWRGITSEATYFVPLDQDFEYWRLRVTNPGSATRKLSVFSYCEFTTEWNLIQDTLNLQYAQYISDAVWRDGIILASSCKRLPEDPQNFANHDQSRWWWMTQLGGTIAGFDCEREKFLGVYRSYDRPEAVERGACGNHEHFSDNGCGAIQSDLELAPGESADVLVLLGIGQGPKAKSVRAKFGHVAACERELAKLKQHWHALLDTMQVKTPDADFDHMTNVWGAYNALMTFEWSRSCSLVYTGDQRDGFGFRDTVQDFLGVTGMMPDAVRERMVLMLSGQDSTGGAQPEIRPWSHAPGKMKPTPPHHYRSDDCLWFFNSVPAYVAETGDVEFYNEVVPYADKGKDTVFGHLRRALEFNLTRTGRNGLPCGLLADWNDCLKLGYKGESVFVTFQVRYGLQVLADLAAKLGKPKDQKWALAELAKLDKKIAKVCWDGGWFIWAIAEDGTVFGTKKAKEGKVYLNTQCWAILSGAATPEQTDKALAAVKKHLSSEYGVALCNPPFAKTPVKVMRAVLFNPGNKENGGIFSHTQSWVVLAEIARGNGDEAYRYYRAFMPAAQNDQAEIREIEPYVHCQSTHAPASKKYGRSRVPWLSGTASWSHFTATQHILGIRPEIEGLRIDPCIPKSWPGFSVKRVFRGKTLHIEVKNPRGVSRGVKSLTLNGTPIAGNLLPAKLLKNGVTIVAELG</sequence>
<dbReference type="KEGG" id="ote:Oter_2312"/>
<evidence type="ECO:0000313" key="7">
    <source>
        <dbReference type="EMBL" id="ACB75594.1"/>
    </source>
</evidence>
<dbReference type="Proteomes" id="UP000007013">
    <property type="component" value="Chromosome"/>
</dbReference>
<dbReference type="STRING" id="452637.Oter_2312"/>
<dbReference type="PANTHER" id="PTHR37469:SF3">
    <property type="entry name" value="PUTATIVE-RELATED"/>
    <property type="match status" value="1"/>
</dbReference>
<gene>
    <name evidence="7" type="ordered locus">Oter_2312</name>
</gene>
<protein>
    <submittedName>
        <fullName evidence="7">Glycosyltransferase 36</fullName>
    </submittedName>
</protein>
<dbReference type="AlphaFoldDB" id="B1ZQI5"/>
<dbReference type="CDD" id="cd11755">
    <property type="entry name" value="GH94N_ChBP_like"/>
    <property type="match status" value="1"/>
</dbReference>
<dbReference type="Pfam" id="PF06165">
    <property type="entry name" value="GH94_b-supersand"/>
    <property type="match status" value="1"/>
</dbReference>
<organism evidence="7 8">
    <name type="scientific">Opitutus terrae (strain DSM 11246 / JCM 15787 / PB90-1)</name>
    <dbReference type="NCBI Taxonomy" id="452637"/>
    <lineage>
        <taxon>Bacteria</taxon>
        <taxon>Pseudomonadati</taxon>
        <taxon>Verrucomicrobiota</taxon>
        <taxon>Opitutia</taxon>
        <taxon>Opitutales</taxon>
        <taxon>Opitutaceae</taxon>
        <taxon>Opitutus</taxon>
    </lineage>
</organism>
<dbReference type="PANTHER" id="PTHR37469">
    <property type="entry name" value="CELLOBIONIC ACID PHOSPHORYLASE-RELATED"/>
    <property type="match status" value="1"/>
</dbReference>